<protein>
    <submittedName>
        <fullName evidence="2">Uncharacterized protein</fullName>
    </submittedName>
</protein>
<dbReference type="Proteomes" id="UP000254764">
    <property type="component" value="Unassembled WGS sequence"/>
</dbReference>
<gene>
    <name evidence="2" type="ORF">RHIZ70_1159</name>
</gene>
<sequence>MWVTRSAWSVRPLIRPSGTFSPWGRRGGRARRSASGQKEAGS</sequence>
<dbReference type="EMBL" id="UEYP01000001">
    <property type="protein sequence ID" value="SSC65451.1"/>
    <property type="molecule type" value="Genomic_DNA"/>
</dbReference>
<keyword evidence="3" id="KW-1185">Reference proteome</keyword>
<reference evidence="3" key="1">
    <citation type="submission" date="2018-07" db="EMBL/GenBank/DDBJ databases">
        <authorList>
            <person name="Peiro R."/>
            <person name="Begona"/>
            <person name="Cbmso G."/>
            <person name="Lopez M."/>
            <person name="Gonzalez S."/>
        </authorList>
    </citation>
    <scope>NUCLEOTIDE SEQUENCE [LARGE SCALE GENOMIC DNA]</scope>
</reference>
<proteinExistence type="predicted"/>
<accession>A0A376AC70</accession>
<name>A0A376AC70_9HYPH</name>
<evidence type="ECO:0000313" key="2">
    <source>
        <dbReference type="EMBL" id="SSC65451.1"/>
    </source>
</evidence>
<feature type="region of interest" description="Disordered" evidence="1">
    <location>
        <begin position="17"/>
        <end position="42"/>
    </location>
</feature>
<evidence type="ECO:0000256" key="1">
    <source>
        <dbReference type="SAM" id="MobiDB-lite"/>
    </source>
</evidence>
<organism evidence="2 3">
    <name type="scientific">Ciceribacter selenitireducens ATCC BAA-1503</name>
    <dbReference type="NCBI Taxonomy" id="1336235"/>
    <lineage>
        <taxon>Bacteria</taxon>
        <taxon>Pseudomonadati</taxon>
        <taxon>Pseudomonadota</taxon>
        <taxon>Alphaproteobacteria</taxon>
        <taxon>Hyphomicrobiales</taxon>
        <taxon>Rhizobiaceae</taxon>
        <taxon>Ciceribacter</taxon>
    </lineage>
</organism>
<dbReference type="AlphaFoldDB" id="A0A376AC70"/>
<evidence type="ECO:0000313" key="3">
    <source>
        <dbReference type="Proteomes" id="UP000254764"/>
    </source>
</evidence>